<proteinExistence type="predicted"/>
<gene>
    <name evidence="2" type="ORF">OBRU01_09791</name>
</gene>
<feature type="region of interest" description="Disordered" evidence="1">
    <location>
        <begin position="83"/>
        <end position="102"/>
    </location>
</feature>
<feature type="compositionally biased region" description="Basic and acidic residues" evidence="1">
    <location>
        <begin position="26"/>
        <end position="37"/>
    </location>
</feature>
<sequence>MFVKTRSNSVGAIPKDVTVSQIPDQTEDRTQTQEIEKNSQGVQIPSTKRKRIETSPTQIENAKKKVNNLSYAVPTHNQFNILDDATEDIPSQPTEREAKPPPIFIDKTLFATYRPKPWQKSSLLNLKDPK</sequence>
<protein>
    <submittedName>
        <fullName evidence="2">Uncharacterized protein</fullName>
    </submittedName>
</protein>
<dbReference type="EMBL" id="JTDY01001397">
    <property type="protein sequence ID" value="KOB73976.1"/>
    <property type="molecule type" value="Genomic_DNA"/>
</dbReference>
<accession>A0A0L7LFI6</accession>
<dbReference type="AlphaFoldDB" id="A0A0L7LFI6"/>
<dbReference type="Proteomes" id="UP000037510">
    <property type="component" value="Unassembled WGS sequence"/>
</dbReference>
<feature type="region of interest" description="Disordered" evidence="1">
    <location>
        <begin position="1"/>
        <end position="56"/>
    </location>
</feature>
<feature type="compositionally biased region" description="Polar residues" evidence="1">
    <location>
        <begin position="1"/>
        <end position="10"/>
    </location>
</feature>
<reference evidence="2 3" key="1">
    <citation type="journal article" date="2015" name="Genome Biol. Evol.">
        <title>The genome of winter moth (Operophtera brumata) provides a genomic perspective on sexual dimorphism and phenology.</title>
        <authorList>
            <person name="Derks M.F."/>
            <person name="Smit S."/>
            <person name="Salis L."/>
            <person name="Schijlen E."/>
            <person name="Bossers A."/>
            <person name="Mateman C."/>
            <person name="Pijl A.S."/>
            <person name="de Ridder D."/>
            <person name="Groenen M.A."/>
            <person name="Visser M.E."/>
            <person name="Megens H.J."/>
        </authorList>
    </citation>
    <scope>NUCLEOTIDE SEQUENCE [LARGE SCALE GENOMIC DNA]</scope>
    <source>
        <strain evidence="2">WM2013NL</strain>
        <tissue evidence="2">Head and thorax</tissue>
    </source>
</reference>
<evidence type="ECO:0000313" key="3">
    <source>
        <dbReference type="Proteomes" id="UP000037510"/>
    </source>
</evidence>
<organism evidence="2 3">
    <name type="scientific">Operophtera brumata</name>
    <name type="common">Winter moth</name>
    <name type="synonym">Phalaena brumata</name>
    <dbReference type="NCBI Taxonomy" id="104452"/>
    <lineage>
        <taxon>Eukaryota</taxon>
        <taxon>Metazoa</taxon>
        <taxon>Ecdysozoa</taxon>
        <taxon>Arthropoda</taxon>
        <taxon>Hexapoda</taxon>
        <taxon>Insecta</taxon>
        <taxon>Pterygota</taxon>
        <taxon>Neoptera</taxon>
        <taxon>Endopterygota</taxon>
        <taxon>Lepidoptera</taxon>
        <taxon>Glossata</taxon>
        <taxon>Ditrysia</taxon>
        <taxon>Geometroidea</taxon>
        <taxon>Geometridae</taxon>
        <taxon>Larentiinae</taxon>
        <taxon>Operophtera</taxon>
    </lineage>
</organism>
<name>A0A0L7LFI6_OPEBR</name>
<comment type="caution">
    <text evidence="2">The sequence shown here is derived from an EMBL/GenBank/DDBJ whole genome shotgun (WGS) entry which is preliminary data.</text>
</comment>
<keyword evidence="3" id="KW-1185">Reference proteome</keyword>
<evidence type="ECO:0000313" key="2">
    <source>
        <dbReference type="EMBL" id="KOB73976.1"/>
    </source>
</evidence>
<evidence type="ECO:0000256" key="1">
    <source>
        <dbReference type="SAM" id="MobiDB-lite"/>
    </source>
</evidence>